<keyword evidence="1 2" id="KW-0808">Transferase</keyword>
<dbReference type="GO" id="GO:0016020">
    <property type="term" value="C:membrane"/>
    <property type="evidence" value="ECO:0007669"/>
    <property type="project" value="InterPro"/>
</dbReference>
<dbReference type="EMBL" id="BORC01000002">
    <property type="protein sequence ID" value="GIN61411.1"/>
    <property type="molecule type" value="Genomic_DNA"/>
</dbReference>
<dbReference type="RefSeq" id="WP_212933422.1">
    <property type="nucleotide sequence ID" value="NZ_BORC01000002.1"/>
</dbReference>
<reference evidence="4" key="1">
    <citation type="submission" date="2021-03" db="EMBL/GenBank/DDBJ databases">
        <title>Antimicrobial resistance genes in bacteria isolated from Japanese honey, and their potential for conferring macrolide and lincosamide resistance in the American foulbrood pathogen Paenibacillus larvae.</title>
        <authorList>
            <person name="Okamoto M."/>
            <person name="Kumagai M."/>
            <person name="Kanamori H."/>
            <person name="Takamatsu D."/>
        </authorList>
    </citation>
    <scope>NUCLEOTIDE SEQUENCE</scope>
    <source>
        <strain evidence="4">J27TS8</strain>
    </source>
</reference>
<keyword evidence="3" id="KW-1133">Transmembrane helix</keyword>
<protein>
    <submittedName>
        <fullName evidence="4">CDP-alcohol phosphatidyltransferase</fullName>
    </submittedName>
</protein>
<keyword evidence="3" id="KW-0472">Membrane</keyword>
<dbReference type="PROSITE" id="PS00379">
    <property type="entry name" value="CDP_ALCOHOL_P_TRANSF"/>
    <property type="match status" value="1"/>
</dbReference>
<accession>A0A919WGR5</accession>
<feature type="transmembrane region" description="Helical" evidence="3">
    <location>
        <begin position="12"/>
        <end position="35"/>
    </location>
</feature>
<evidence type="ECO:0000256" key="1">
    <source>
        <dbReference type="ARBA" id="ARBA00022679"/>
    </source>
</evidence>
<evidence type="ECO:0000313" key="5">
    <source>
        <dbReference type="Proteomes" id="UP000682111"/>
    </source>
</evidence>
<comment type="similarity">
    <text evidence="2">Belongs to the CDP-alcohol phosphatidyltransferase class-I family.</text>
</comment>
<dbReference type="GO" id="GO:0008654">
    <property type="term" value="P:phospholipid biosynthetic process"/>
    <property type="evidence" value="ECO:0007669"/>
    <property type="project" value="InterPro"/>
</dbReference>
<proteinExistence type="inferred from homology"/>
<dbReference type="Gene3D" id="1.20.120.1760">
    <property type="match status" value="1"/>
</dbReference>
<dbReference type="GO" id="GO:0016780">
    <property type="term" value="F:phosphotransferase activity, for other substituted phosphate groups"/>
    <property type="evidence" value="ECO:0007669"/>
    <property type="project" value="InterPro"/>
</dbReference>
<organism evidence="4 5">
    <name type="scientific">Robertmurraya siralis</name>
    <dbReference type="NCBI Taxonomy" id="77777"/>
    <lineage>
        <taxon>Bacteria</taxon>
        <taxon>Bacillati</taxon>
        <taxon>Bacillota</taxon>
        <taxon>Bacilli</taxon>
        <taxon>Bacillales</taxon>
        <taxon>Bacillaceae</taxon>
        <taxon>Robertmurraya</taxon>
    </lineage>
</organism>
<sequence length="192" mass="21944">MKSLPNILSCLRIILSVTLLFLCQSSFLFFVVYLLCGLSDVVDGYLARLLNAETILGSKLDSLGDFVFYIVWVFVMVRMASNEIMFQLGLCFMTILIMRLGNLLVTKMKFRQWSIIHTFGNKGTGVFLFLFLPAVIILGNISSWTIFILFAVAMLATVEETILLWRLTAYNPNIKSLLFWKDNVDYSNENHL</sequence>
<dbReference type="InterPro" id="IPR000462">
    <property type="entry name" value="CDP-OH_P_trans"/>
</dbReference>
<evidence type="ECO:0000313" key="4">
    <source>
        <dbReference type="EMBL" id="GIN61411.1"/>
    </source>
</evidence>
<name>A0A919WGR5_9BACI</name>
<dbReference type="Pfam" id="PF01066">
    <property type="entry name" value="CDP-OH_P_transf"/>
    <property type="match status" value="1"/>
</dbReference>
<dbReference type="AlphaFoldDB" id="A0A919WGR5"/>
<keyword evidence="3" id="KW-0812">Transmembrane</keyword>
<evidence type="ECO:0000256" key="3">
    <source>
        <dbReference type="SAM" id="Phobius"/>
    </source>
</evidence>
<comment type="caution">
    <text evidence="4">The sequence shown here is derived from an EMBL/GenBank/DDBJ whole genome shotgun (WGS) entry which is preliminary data.</text>
</comment>
<dbReference type="InterPro" id="IPR043130">
    <property type="entry name" value="CDP-OH_PTrfase_TM_dom"/>
</dbReference>
<feature type="transmembrane region" description="Helical" evidence="3">
    <location>
        <begin position="125"/>
        <end position="158"/>
    </location>
</feature>
<evidence type="ECO:0000256" key="2">
    <source>
        <dbReference type="RuleBase" id="RU003750"/>
    </source>
</evidence>
<gene>
    <name evidence="4" type="ORF">J27TS8_14040</name>
</gene>
<dbReference type="Proteomes" id="UP000682111">
    <property type="component" value="Unassembled WGS sequence"/>
</dbReference>
<dbReference type="InterPro" id="IPR048254">
    <property type="entry name" value="CDP_ALCOHOL_P_TRANSF_CS"/>
</dbReference>
<keyword evidence="5" id="KW-1185">Reference proteome</keyword>
<feature type="transmembrane region" description="Helical" evidence="3">
    <location>
        <begin position="84"/>
        <end position="105"/>
    </location>
</feature>